<sequence>PMQVRLSAWRSGLNTLLVELLPWALLVNRSRWDLWMFEAESIIVQIPAGKTIVPPNFKVSVCITAMCLSESKITDAFQIGIYWPHTNTVHKSPAVRLVHEVSSPRWPEGGGADVLLLDEEGYIHTDITLGTQPGKLKLCQFCVSSSVKYGIQVLQIEDKTVLVNNTTNTIKCRAVISQHTTTPEQPCLIPESSSFTLGPTGAAGDQVCCAVPCWDVLRDGQTAEDVQLLEGAVAQWSPPAPVRTDFPRQSVPVPVEADADWPFNTSHVFLCAATHLGPQGGARGPSDVSVILEVQLVSLVSLSL</sequence>
<dbReference type="AlphaFoldDB" id="A0ABD0PD45"/>
<keyword evidence="2" id="KW-1185">Reference proteome</keyword>
<dbReference type="InterPro" id="IPR039782">
    <property type="entry name" value="VPS13B"/>
</dbReference>
<dbReference type="Proteomes" id="UP001529510">
    <property type="component" value="Unassembled WGS sequence"/>
</dbReference>
<dbReference type="PANTHER" id="PTHR12517">
    <property type="entry name" value="VACUOLAR PROTEIN SORTING-ASSOCIATED PROTEIN 13B"/>
    <property type="match status" value="1"/>
</dbReference>
<dbReference type="PANTHER" id="PTHR12517:SF0">
    <property type="entry name" value="INTERMEMBRANE LIPID TRANSFER PROTEIN VPS13B"/>
    <property type="match status" value="1"/>
</dbReference>
<organism evidence="1 2">
    <name type="scientific">Cirrhinus mrigala</name>
    <name type="common">Mrigala</name>
    <dbReference type="NCBI Taxonomy" id="683832"/>
    <lineage>
        <taxon>Eukaryota</taxon>
        <taxon>Metazoa</taxon>
        <taxon>Chordata</taxon>
        <taxon>Craniata</taxon>
        <taxon>Vertebrata</taxon>
        <taxon>Euteleostomi</taxon>
        <taxon>Actinopterygii</taxon>
        <taxon>Neopterygii</taxon>
        <taxon>Teleostei</taxon>
        <taxon>Ostariophysi</taxon>
        <taxon>Cypriniformes</taxon>
        <taxon>Cyprinidae</taxon>
        <taxon>Labeoninae</taxon>
        <taxon>Labeonini</taxon>
        <taxon>Cirrhinus</taxon>
    </lineage>
</organism>
<feature type="non-terminal residue" evidence="1">
    <location>
        <position position="304"/>
    </location>
</feature>
<protein>
    <submittedName>
        <fullName evidence="1">Uncharacterized protein</fullName>
    </submittedName>
</protein>
<feature type="non-terminal residue" evidence="1">
    <location>
        <position position="1"/>
    </location>
</feature>
<evidence type="ECO:0000313" key="1">
    <source>
        <dbReference type="EMBL" id="KAL0171048.1"/>
    </source>
</evidence>
<name>A0ABD0PD45_CIRMR</name>
<proteinExistence type="predicted"/>
<dbReference type="EMBL" id="JAMKFB020000016">
    <property type="protein sequence ID" value="KAL0171048.1"/>
    <property type="molecule type" value="Genomic_DNA"/>
</dbReference>
<comment type="caution">
    <text evidence="1">The sequence shown here is derived from an EMBL/GenBank/DDBJ whole genome shotgun (WGS) entry which is preliminary data.</text>
</comment>
<evidence type="ECO:0000313" key="2">
    <source>
        <dbReference type="Proteomes" id="UP001529510"/>
    </source>
</evidence>
<accession>A0ABD0PD45</accession>
<gene>
    <name evidence="1" type="ORF">M9458_031359</name>
</gene>
<reference evidence="1 2" key="1">
    <citation type="submission" date="2024-05" db="EMBL/GenBank/DDBJ databases">
        <title>Genome sequencing and assembly of Indian major carp, Cirrhinus mrigala (Hamilton, 1822).</title>
        <authorList>
            <person name="Mohindra V."/>
            <person name="Chowdhury L.M."/>
            <person name="Lal K."/>
            <person name="Jena J.K."/>
        </authorList>
    </citation>
    <scope>NUCLEOTIDE SEQUENCE [LARGE SCALE GENOMIC DNA]</scope>
    <source>
        <strain evidence="1">CM1030</strain>
        <tissue evidence="1">Blood</tissue>
    </source>
</reference>